<dbReference type="Proteomes" id="UP000316208">
    <property type="component" value="Unassembled WGS sequence"/>
</dbReference>
<accession>A0ABY3AN37</accession>
<reference evidence="3 4" key="1">
    <citation type="submission" date="2018-03" db="EMBL/GenBank/DDBJ databases">
        <title>Aerobic endospore-forming bacteria genome sequencing and assembly.</title>
        <authorList>
            <person name="Cavalcante D.A."/>
            <person name="Driks A."/>
            <person name="Putonti C."/>
            <person name="De-Souza M.T."/>
        </authorList>
    </citation>
    <scope>NUCLEOTIDE SEQUENCE [LARGE SCALE GENOMIC DNA]</scope>
    <source>
        <strain evidence="3 4">SDF0028</strain>
    </source>
</reference>
<evidence type="ECO:0000256" key="2">
    <source>
        <dbReference type="SAM" id="SignalP"/>
    </source>
</evidence>
<proteinExistence type="predicted"/>
<feature type="region of interest" description="Disordered" evidence="1">
    <location>
        <begin position="52"/>
        <end position="72"/>
    </location>
</feature>
<organism evidence="3 4">
    <name type="scientific">Paenibacillus popilliae</name>
    <name type="common">Bacillus popilliae</name>
    <dbReference type="NCBI Taxonomy" id="78057"/>
    <lineage>
        <taxon>Bacteria</taxon>
        <taxon>Bacillati</taxon>
        <taxon>Bacillota</taxon>
        <taxon>Bacilli</taxon>
        <taxon>Bacillales</taxon>
        <taxon>Paenibacillaceae</taxon>
        <taxon>Paenibacillus</taxon>
    </lineage>
</organism>
<evidence type="ECO:0008006" key="5">
    <source>
        <dbReference type="Google" id="ProtNLM"/>
    </source>
</evidence>
<feature type="chain" id="PRO_5046249643" description="Secreted protein" evidence="2">
    <location>
        <begin position="21"/>
        <end position="72"/>
    </location>
</feature>
<name>A0ABY3AN37_PAEPP</name>
<keyword evidence="4" id="KW-1185">Reference proteome</keyword>
<gene>
    <name evidence="3" type="ORF">C7Y44_24960</name>
</gene>
<evidence type="ECO:0000313" key="4">
    <source>
        <dbReference type="Proteomes" id="UP000316208"/>
    </source>
</evidence>
<keyword evidence="2" id="KW-0732">Signal</keyword>
<dbReference type="EMBL" id="SADY01000009">
    <property type="protein sequence ID" value="TQR41772.1"/>
    <property type="molecule type" value="Genomic_DNA"/>
</dbReference>
<comment type="caution">
    <text evidence="3">The sequence shown here is derived from an EMBL/GenBank/DDBJ whole genome shotgun (WGS) entry which is preliminary data.</text>
</comment>
<evidence type="ECO:0000256" key="1">
    <source>
        <dbReference type="SAM" id="MobiDB-lite"/>
    </source>
</evidence>
<evidence type="ECO:0000313" key="3">
    <source>
        <dbReference type="EMBL" id="TQR41772.1"/>
    </source>
</evidence>
<protein>
    <recommendedName>
        <fullName evidence="5">Secreted protein</fullName>
    </recommendedName>
</protein>
<feature type="signal peptide" evidence="2">
    <location>
        <begin position="1"/>
        <end position="20"/>
    </location>
</feature>
<sequence length="72" mass="7284">MKKVLITMSMALFLFGSTGASSGVNLADIGSGWSPLSDIGSGWSVSDIGSGWSPAKSDNGSGWSTLDIGSGW</sequence>